<feature type="domain" description="PpiC" evidence="7">
    <location>
        <begin position="36"/>
        <end position="137"/>
    </location>
</feature>
<protein>
    <recommendedName>
        <fullName evidence="2">peptidylprolyl isomerase</fullName>
        <ecNumber evidence="2">5.2.1.8</ecNumber>
    </recommendedName>
</protein>
<dbReference type="Gene3D" id="3.10.50.40">
    <property type="match status" value="1"/>
</dbReference>
<sequence length="183" mass="20472">MTIQQLIETHISKDIKISDDDTKAYYDTNPQYFKQPEQVKASHILIKVDPGADDNVKAEARKKIEDIQKKLKQGGDFAALASELSECPSSKNGGDLGFFGKGQMVKAFEDAVFNAKPGEITDIVETQFGYHIIVVTDKKPESTTPYAEAKTKLEDVLKQEKVRESIGAYLEKLKKDSKIEIFI</sequence>
<reference evidence="8" key="1">
    <citation type="journal article" date="2021" name="Microb. Physiol.">
        <title>Proteogenomic Insights into the Physiology of Marine, Sulfate-Reducing, Filamentous Desulfonema limicola and Desulfonema magnum.</title>
        <authorList>
            <person name="Schnaars V."/>
            <person name="Wohlbrand L."/>
            <person name="Scheve S."/>
            <person name="Hinrichs C."/>
            <person name="Reinhardt R."/>
            <person name="Rabus R."/>
        </authorList>
    </citation>
    <scope>NUCLEOTIDE SEQUENCE</scope>
    <source>
        <strain evidence="8">5ac10</strain>
    </source>
</reference>
<dbReference type="Pfam" id="PF13616">
    <property type="entry name" value="Rotamase_3"/>
    <property type="match status" value="1"/>
</dbReference>
<evidence type="ECO:0000313" key="8">
    <source>
        <dbReference type="EMBL" id="QTA81382.1"/>
    </source>
</evidence>
<dbReference type="SUPFAM" id="SSF54534">
    <property type="entry name" value="FKBP-like"/>
    <property type="match status" value="1"/>
</dbReference>
<evidence type="ECO:0000256" key="1">
    <source>
        <dbReference type="ARBA" id="ARBA00000971"/>
    </source>
</evidence>
<dbReference type="InterPro" id="IPR046357">
    <property type="entry name" value="PPIase_dom_sf"/>
</dbReference>
<dbReference type="EMBL" id="CP061799">
    <property type="protein sequence ID" value="QTA81382.1"/>
    <property type="molecule type" value="Genomic_DNA"/>
</dbReference>
<evidence type="ECO:0000256" key="5">
    <source>
        <dbReference type="ARBA" id="ARBA00023235"/>
    </source>
</evidence>
<evidence type="ECO:0000313" key="9">
    <source>
        <dbReference type="Proteomes" id="UP000663720"/>
    </source>
</evidence>
<keyword evidence="3" id="KW-0732">Signal</keyword>
<dbReference type="PANTHER" id="PTHR47245:SF1">
    <property type="entry name" value="FOLDASE PROTEIN PRSA"/>
    <property type="match status" value="1"/>
</dbReference>
<name>A0A975B9M1_9BACT</name>
<dbReference type="InterPro" id="IPR023058">
    <property type="entry name" value="PPIase_PpiC_CS"/>
</dbReference>
<evidence type="ECO:0000256" key="6">
    <source>
        <dbReference type="PROSITE-ProRule" id="PRU00278"/>
    </source>
</evidence>
<gene>
    <name evidence="8" type="ORF">dnl_37150</name>
</gene>
<dbReference type="PANTHER" id="PTHR47245">
    <property type="entry name" value="PEPTIDYLPROLYL ISOMERASE"/>
    <property type="match status" value="1"/>
</dbReference>
<evidence type="ECO:0000256" key="3">
    <source>
        <dbReference type="ARBA" id="ARBA00022729"/>
    </source>
</evidence>
<accession>A0A975B9M1</accession>
<dbReference type="AlphaFoldDB" id="A0A975B9M1"/>
<organism evidence="8 9">
    <name type="scientific">Desulfonema limicola</name>
    <dbReference type="NCBI Taxonomy" id="45656"/>
    <lineage>
        <taxon>Bacteria</taxon>
        <taxon>Pseudomonadati</taxon>
        <taxon>Thermodesulfobacteriota</taxon>
        <taxon>Desulfobacteria</taxon>
        <taxon>Desulfobacterales</taxon>
        <taxon>Desulfococcaceae</taxon>
        <taxon>Desulfonema</taxon>
    </lineage>
</organism>
<keyword evidence="9" id="KW-1185">Reference proteome</keyword>
<proteinExistence type="predicted"/>
<evidence type="ECO:0000259" key="7">
    <source>
        <dbReference type="PROSITE" id="PS50198"/>
    </source>
</evidence>
<dbReference type="RefSeq" id="WP_275950187.1">
    <property type="nucleotide sequence ID" value="NZ_CP061799.1"/>
</dbReference>
<dbReference type="PROSITE" id="PS50198">
    <property type="entry name" value="PPIC_PPIASE_2"/>
    <property type="match status" value="1"/>
</dbReference>
<dbReference type="GO" id="GO:0003755">
    <property type="term" value="F:peptidyl-prolyl cis-trans isomerase activity"/>
    <property type="evidence" value="ECO:0007669"/>
    <property type="project" value="UniProtKB-KW"/>
</dbReference>
<dbReference type="InterPro" id="IPR050245">
    <property type="entry name" value="PrsA_foldase"/>
</dbReference>
<comment type="catalytic activity">
    <reaction evidence="1">
        <text>[protein]-peptidylproline (omega=180) = [protein]-peptidylproline (omega=0)</text>
        <dbReference type="Rhea" id="RHEA:16237"/>
        <dbReference type="Rhea" id="RHEA-COMP:10747"/>
        <dbReference type="Rhea" id="RHEA-COMP:10748"/>
        <dbReference type="ChEBI" id="CHEBI:83833"/>
        <dbReference type="ChEBI" id="CHEBI:83834"/>
        <dbReference type="EC" id="5.2.1.8"/>
    </reaction>
</comment>
<evidence type="ECO:0000256" key="2">
    <source>
        <dbReference type="ARBA" id="ARBA00013194"/>
    </source>
</evidence>
<dbReference type="KEGG" id="dli:dnl_37150"/>
<dbReference type="EC" id="5.2.1.8" evidence="2"/>
<dbReference type="PROSITE" id="PS01096">
    <property type="entry name" value="PPIC_PPIASE_1"/>
    <property type="match status" value="1"/>
</dbReference>
<dbReference type="InterPro" id="IPR000297">
    <property type="entry name" value="PPIase_PpiC"/>
</dbReference>
<evidence type="ECO:0000256" key="4">
    <source>
        <dbReference type="ARBA" id="ARBA00023110"/>
    </source>
</evidence>
<keyword evidence="5 6" id="KW-0413">Isomerase</keyword>
<keyword evidence="4 6" id="KW-0697">Rotamase</keyword>
<dbReference type="Proteomes" id="UP000663720">
    <property type="component" value="Chromosome"/>
</dbReference>